<evidence type="ECO:0000256" key="6">
    <source>
        <dbReference type="ARBA" id="ARBA00025747"/>
    </source>
</evidence>
<reference evidence="11" key="2">
    <citation type="submission" date="2023-06" db="EMBL/GenBank/DDBJ databases">
        <authorList>
            <consortium name="Lawrence Berkeley National Laboratory"/>
            <person name="Haridas S."/>
            <person name="Hensen N."/>
            <person name="Bonometti L."/>
            <person name="Westerberg I."/>
            <person name="Brannstrom I.O."/>
            <person name="Guillou S."/>
            <person name="Cros-Aarteil S."/>
            <person name="Calhoun S."/>
            <person name="Kuo A."/>
            <person name="Mondo S."/>
            <person name="Pangilinan J."/>
            <person name="Riley R."/>
            <person name="Labutti K."/>
            <person name="Andreopoulos B."/>
            <person name="Lipzen A."/>
            <person name="Chen C."/>
            <person name="Yanf M."/>
            <person name="Daum C."/>
            <person name="Ng V."/>
            <person name="Clum A."/>
            <person name="Steindorff A."/>
            <person name="Ohm R."/>
            <person name="Martin F."/>
            <person name="Silar P."/>
            <person name="Natvig D."/>
            <person name="Lalanne C."/>
            <person name="Gautier V."/>
            <person name="Ament-Velasquez S.L."/>
            <person name="Kruys A."/>
            <person name="Hutchinson M.I."/>
            <person name="Powell A.J."/>
            <person name="Barry K."/>
            <person name="Miller A.N."/>
            <person name="Grigoriev I.V."/>
            <person name="Debuchy R."/>
            <person name="Gladieux P."/>
            <person name="Thoren M.H."/>
            <person name="Johannesson H."/>
        </authorList>
    </citation>
    <scope>NUCLEOTIDE SEQUENCE</scope>
    <source>
        <strain evidence="11">SMH4131-1</strain>
    </source>
</reference>
<feature type="domain" description="XLF-like coiled-coil region" evidence="10">
    <location>
        <begin position="130"/>
        <end position="182"/>
    </location>
</feature>
<dbReference type="CDD" id="cd22285">
    <property type="entry name" value="HD_XLF_N"/>
    <property type="match status" value="1"/>
</dbReference>
<evidence type="ECO:0000259" key="10">
    <source>
        <dbReference type="Pfam" id="PF21928"/>
    </source>
</evidence>
<evidence type="ECO:0000256" key="5">
    <source>
        <dbReference type="ARBA" id="ARBA00023242"/>
    </source>
</evidence>
<name>A0AAE0J1W5_9PEZI</name>
<dbReference type="InterPro" id="IPR038051">
    <property type="entry name" value="XRCC4-like_N_sf"/>
</dbReference>
<evidence type="ECO:0000259" key="9">
    <source>
        <dbReference type="Pfam" id="PF09302"/>
    </source>
</evidence>
<dbReference type="Pfam" id="PF09302">
    <property type="entry name" value="XLF"/>
    <property type="match status" value="1"/>
</dbReference>
<dbReference type="InterPro" id="IPR052287">
    <property type="entry name" value="NHEJ_factor"/>
</dbReference>
<gene>
    <name evidence="11" type="ORF">B0T19DRAFT_2186</name>
</gene>
<evidence type="ECO:0000256" key="4">
    <source>
        <dbReference type="ARBA" id="ARBA00023204"/>
    </source>
</evidence>
<organism evidence="11 12">
    <name type="scientific">Cercophora scortea</name>
    <dbReference type="NCBI Taxonomy" id="314031"/>
    <lineage>
        <taxon>Eukaryota</taxon>
        <taxon>Fungi</taxon>
        <taxon>Dikarya</taxon>
        <taxon>Ascomycota</taxon>
        <taxon>Pezizomycotina</taxon>
        <taxon>Sordariomycetes</taxon>
        <taxon>Sordariomycetidae</taxon>
        <taxon>Sordariales</taxon>
        <taxon>Lasiosphaeriaceae</taxon>
        <taxon>Cercophora</taxon>
    </lineage>
</organism>
<protein>
    <recommendedName>
        <fullName evidence="7">Non-homologous end-joining factor 1</fullName>
    </recommendedName>
</protein>
<keyword evidence="2" id="KW-0227">DNA damage</keyword>
<comment type="similarity">
    <text evidence="6">Belongs to the XRCC4-XLF family. XLF subfamily.</text>
</comment>
<dbReference type="GO" id="GO:0045027">
    <property type="term" value="F:DNA end binding"/>
    <property type="evidence" value="ECO:0007669"/>
    <property type="project" value="TreeGrafter"/>
</dbReference>
<dbReference type="Pfam" id="PF21928">
    <property type="entry name" value="XLF_CC"/>
    <property type="match status" value="1"/>
</dbReference>
<dbReference type="PANTHER" id="PTHR32235:SF1">
    <property type="entry name" value="NON-HOMOLOGOUS END-JOINING FACTOR 1"/>
    <property type="match status" value="1"/>
</dbReference>
<dbReference type="Proteomes" id="UP001286456">
    <property type="component" value="Unassembled WGS sequence"/>
</dbReference>
<keyword evidence="5" id="KW-0539">Nucleus</keyword>
<dbReference type="InterPro" id="IPR053829">
    <property type="entry name" value="XLF-like_CC"/>
</dbReference>
<keyword evidence="3" id="KW-0238">DNA-binding</keyword>
<evidence type="ECO:0000256" key="8">
    <source>
        <dbReference type="SAM" id="MobiDB-lite"/>
    </source>
</evidence>
<dbReference type="Gene3D" id="2.170.210.10">
    <property type="entry name" value="DNA double-strand break repair and VJ recombination XRCC4, N-terminal"/>
    <property type="match status" value="1"/>
</dbReference>
<keyword evidence="12" id="KW-1185">Reference proteome</keyword>
<dbReference type="AlphaFoldDB" id="A0AAE0J1W5"/>
<keyword evidence="4" id="KW-0234">DNA repair</keyword>
<dbReference type="GO" id="GO:0032807">
    <property type="term" value="C:DNA ligase IV complex"/>
    <property type="evidence" value="ECO:0007669"/>
    <property type="project" value="TreeGrafter"/>
</dbReference>
<sequence>MPNRSSWRPLPVDTPGIPNLLVSAVFSAESYTLHLTDLANVWAESMDRKPIIKRGLVEDTSIDPSDGPDQIRKILELLRAAFDNKDPDHSITSLSLAKGDSDDSLMLAVTCILPKPLKPFRWPMQLKKCPQSSLATELVLPLIQAHESRAREIEHLISALREKDGIITRLVDKLEATGTGLEHVFNSLSGKRKVTRAVAEGKIKGLAPFVEADFRNGPAEPQASAKPRPVDVPALLDSVFGNTGLKYKADMDLEASAVLNNWWTELRIGKHVVLADRPKNISANTPPPPRERTDSKPNDDDDFQVQVTPPGLRSAQKRSTRSRLEAADDDETSDEAASEALDESLPPRKNTPSKLSGSRLGAIGRHRNKSPASPSPAKPLPKRTIADQAYTNDGSDTASDPDDDVAEGHTPASPAKPAPRRGGLGRIGGKPREVTPVVESARSPSPVVTKDESSQPVRKHKLGVIGKKAPPSAEPTAQADDGSDKRGRSKTPAASAPKLEQPRETSLERAARKRTELQRELERKAAAGPAKKKRKF</sequence>
<evidence type="ECO:0000256" key="3">
    <source>
        <dbReference type="ARBA" id="ARBA00023125"/>
    </source>
</evidence>
<reference evidence="11" key="1">
    <citation type="journal article" date="2023" name="Mol. Phylogenet. Evol.">
        <title>Genome-scale phylogeny and comparative genomics of the fungal order Sordariales.</title>
        <authorList>
            <person name="Hensen N."/>
            <person name="Bonometti L."/>
            <person name="Westerberg I."/>
            <person name="Brannstrom I.O."/>
            <person name="Guillou S."/>
            <person name="Cros-Aarteil S."/>
            <person name="Calhoun S."/>
            <person name="Haridas S."/>
            <person name="Kuo A."/>
            <person name="Mondo S."/>
            <person name="Pangilinan J."/>
            <person name="Riley R."/>
            <person name="LaButti K."/>
            <person name="Andreopoulos B."/>
            <person name="Lipzen A."/>
            <person name="Chen C."/>
            <person name="Yan M."/>
            <person name="Daum C."/>
            <person name="Ng V."/>
            <person name="Clum A."/>
            <person name="Steindorff A."/>
            <person name="Ohm R.A."/>
            <person name="Martin F."/>
            <person name="Silar P."/>
            <person name="Natvig D.O."/>
            <person name="Lalanne C."/>
            <person name="Gautier V."/>
            <person name="Ament-Velasquez S.L."/>
            <person name="Kruys A."/>
            <person name="Hutchinson M.I."/>
            <person name="Powell A.J."/>
            <person name="Barry K."/>
            <person name="Miller A.N."/>
            <person name="Grigoriev I.V."/>
            <person name="Debuchy R."/>
            <person name="Gladieux P."/>
            <person name="Hiltunen Thoren M."/>
            <person name="Johannesson H."/>
        </authorList>
    </citation>
    <scope>NUCLEOTIDE SEQUENCE</scope>
    <source>
        <strain evidence="11">SMH4131-1</strain>
    </source>
</reference>
<dbReference type="PANTHER" id="PTHR32235">
    <property type="entry name" value="NON-HOMOLOGOUS END-JOINING FACTOR 1"/>
    <property type="match status" value="1"/>
</dbReference>
<comment type="subcellular location">
    <subcellularLocation>
        <location evidence="1">Nucleus</location>
    </subcellularLocation>
</comment>
<feature type="compositionally biased region" description="Acidic residues" evidence="8">
    <location>
        <begin position="327"/>
        <end position="342"/>
    </location>
</feature>
<dbReference type="GO" id="GO:0006303">
    <property type="term" value="P:double-strand break repair via nonhomologous end joining"/>
    <property type="evidence" value="ECO:0007669"/>
    <property type="project" value="UniProtKB-ARBA"/>
</dbReference>
<comment type="caution">
    <text evidence="11">The sequence shown here is derived from an EMBL/GenBank/DDBJ whole genome shotgun (WGS) entry which is preliminary data.</text>
</comment>
<evidence type="ECO:0000256" key="1">
    <source>
        <dbReference type="ARBA" id="ARBA00004123"/>
    </source>
</evidence>
<dbReference type="InterPro" id="IPR015381">
    <property type="entry name" value="XLF-like_N"/>
</dbReference>
<accession>A0AAE0J1W5</accession>
<evidence type="ECO:0000256" key="2">
    <source>
        <dbReference type="ARBA" id="ARBA00022763"/>
    </source>
</evidence>
<feature type="compositionally biased region" description="Basic and acidic residues" evidence="8">
    <location>
        <begin position="289"/>
        <end position="298"/>
    </location>
</feature>
<feature type="compositionally biased region" description="Basic and acidic residues" evidence="8">
    <location>
        <begin position="500"/>
        <end position="525"/>
    </location>
</feature>
<evidence type="ECO:0000256" key="7">
    <source>
        <dbReference type="ARBA" id="ARBA00044529"/>
    </source>
</evidence>
<dbReference type="EMBL" id="JAUEPO010000001">
    <property type="protein sequence ID" value="KAK3335175.1"/>
    <property type="molecule type" value="Genomic_DNA"/>
</dbReference>
<evidence type="ECO:0000313" key="12">
    <source>
        <dbReference type="Proteomes" id="UP001286456"/>
    </source>
</evidence>
<evidence type="ECO:0000313" key="11">
    <source>
        <dbReference type="EMBL" id="KAK3335175.1"/>
    </source>
</evidence>
<feature type="region of interest" description="Disordered" evidence="8">
    <location>
        <begin position="278"/>
        <end position="536"/>
    </location>
</feature>
<feature type="domain" description="XLF-like N-terminal" evidence="9">
    <location>
        <begin position="6"/>
        <end position="128"/>
    </location>
</feature>
<proteinExistence type="inferred from homology"/>